<comment type="subcellular location">
    <subcellularLocation>
        <location evidence="1">Nucleus</location>
    </subcellularLocation>
</comment>
<dbReference type="Gene3D" id="3.30.565.10">
    <property type="entry name" value="Histidine kinase-like ATPase, C-terminal domain"/>
    <property type="match status" value="1"/>
</dbReference>
<dbReference type="Gene3D" id="3.30.230.10">
    <property type="match status" value="1"/>
</dbReference>
<evidence type="ECO:0000256" key="5">
    <source>
        <dbReference type="ARBA" id="ARBA00023242"/>
    </source>
</evidence>
<keyword evidence="5" id="KW-0539">Nucleus</keyword>
<dbReference type="InterPro" id="IPR014721">
    <property type="entry name" value="Ribsml_uS5_D2-typ_fold_subgr"/>
</dbReference>
<dbReference type="SMART" id="SM01340">
    <property type="entry name" value="DNA_mis_repair"/>
    <property type="match status" value="1"/>
</dbReference>
<dbReference type="EMBL" id="PDUG01000003">
    <property type="protein sequence ID" value="PIC40547.1"/>
    <property type="molecule type" value="Genomic_DNA"/>
</dbReference>
<dbReference type="SUPFAM" id="SSF54211">
    <property type="entry name" value="Ribosomal protein S5 domain 2-like"/>
    <property type="match status" value="1"/>
</dbReference>
<dbReference type="AlphaFoldDB" id="A0A2G5ULZ8"/>
<dbReference type="InterPro" id="IPR020568">
    <property type="entry name" value="Ribosomal_Su5_D2-typ_SF"/>
</dbReference>
<evidence type="ECO:0000313" key="9">
    <source>
        <dbReference type="Proteomes" id="UP000230233"/>
    </source>
</evidence>
<accession>A0A2G5ULZ8</accession>
<dbReference type="Pfam" id="PF16413">
    <property type="entry name" value="Mlh1_C"/>
    <property type="match status" value="1"/>
</dbReference>
<dbReference type="InterPro" id="IPR014762">
    <property type="entry name" value="DNA_mismatch_repair_CS"/>
</dbReference>
<proteinExistence type="inferred from homology"/>
<evidence type="ECO:0000256" key="6">
    <source>
        <dbReference type="SAM" id="MobiDB-lite"/>
    </source>
</evidence>
<dbReference type="GO" id="GO:0016887">
    <property type="term" value="F:ATP hydrolysis activity"/>
    <property type="evidence" value="ECO:0007669"/>
    <property type="project" value="InterPro"/>
</dbReference>
<dbReference type="PANTHER" id="PTHR10073">
    <property type="entry name" value="DNA MISMATCH REPAIR PROTEIN MLH, PMS, MUTL"/>
    <property type="match status" value="1"/>
</dbReference>
<name>A0A2G5ULZ8_9PELO</name>
<keyword evidence="4" id="KW-0234">DNA repair</keyword>
<dbReference type="STRING" id="1611254.A0A2G5ULZ8"/>
<organism evidence="8 9">
    <name type="scientific">Caenorhabditis nigoni</name>
    <dbReference type="NCBI Taxonomy" id="1611254"/>
    <lineage>
        <taxon>Eukaryota</taxon>
        <taxon>Metazoa</taxon>
        <taxon>Ecdysozoa</taxon>
        <taxon>Nematoda</taxon>
        <taxon>Chromadorea</taxon>
        <taxon>Rhabditida</taxon>
        <taxon>Rhabditina</taxon>
        <taxon>Rhabditomorpha</taxon>
        <taxon>Rhabditoidea</taxon>
        <taxon>Rhabditidae</taxon>
        <taxon>Peloderinae</taxon>
        <taxon>Caenorhabditis</taxon>
    </lineage>
</organism>
<dbReference type="FunFam" id="3.30.565.10:FF:000079">
    <property type="entry name" value="DNA mismatch repair protein MLH"/>
    <property type="match status" value="1"/>
</dbReference>
<dbReference type="PANTHER" id="PTHR10073:SF12">
    <property type="entry name" value="DNA MISMATCH REPAIR PROTEIN MLH1"/>
    <property type="match status" value="1"/>
</dbReference>
<dbReference type="InterPro" id="IPR013507">
    <property type="entry name" value="DNA_mismatch_S5_2-like"/>
</dbReference>
<dbReference type="FunFam" id="3.30.230.10:FF:000164">
    <property type="entry name" value="MLH (MutL Homolog) family"/>
    <property type="match status" value="1"/>
</dbReference>
<protein>
    <recommendedName>
        <fullName evidence="7">DNA mismatch repair protein S5 domain-containing protein</fullName>
    </recommendedName>
</protein>
<dbReference type="GO" id="GO:0032389">
    <property type="term" value="C:MutLalpha complex"/>
    <property type="evidence" value="ECO:0007669"/>
    <property type="project" value="TreeGrafter"/>
</dbReference>
<evidence type="ECO:0000256" key="2">
    <source>
        <dbReference type="ARBA" id="ARBA00006082"/>
    </source>
</evidence>
<dbReference type="GO" id="GO:0006298">
    <property type="term" value="P:mismatch repair"/>
    <property type="evidence" value="ECO:0007669"/>
    <property type="project" value="InterPro"/>
</dbReference>
<sequence>MIFENVRFLSLRTGFQQNLSVPSYFFPGFPIFPIGKMGLIQRLPEDVVNRMAAGEVLARPCNAIKELVENSLDAGATEIKVMMQNGGLKILQVSDNGKGIEREDFELVCERFATSKLQKFEDLMHMKTYGFRGEALASLSHVAKVNIVSKRADAKCAYQGNFLDGKLLAPTKPAAGKNGTCITATDLFYNLPTRRNKMTTHGEEAKMVYDTLLRFAIHRPDVSFALHQNQSSDFRTKGDGNFRDVVCNLLGRDVADTVIPISLESTRLKFKFTGKISKPIASATSKNAQNRKTNRSFFSVFINGRSVRCDILKHPIDDVLQNRSLCVQFCALHLEIDETRIDVNVHPTKSSVIFLEKEEIIEEIREYFEKFINDLFGLPDKTEAVKAEKEAENEENLKFQFSQIPILTTQSIKSIESIRRASTSNSENGFRTRPSSDLNSKKRVDHMEVRTDAKERKIDEFVVRGPTKRPRGNDSDEEDVFENLDDVDIQMTQNTTELDDGVSMVSMASGLGGDRRLNESQDLGEDEDLMENGTTHREFEFESLEILRQQIASSASLSLRDLIKTSTFVGSIDPETVLIQFGTSLYMLKFAEILREFFYQISIFSFGNYGSYRLEEETPSIIDMLELIGELSETDENYKAFSIFRDPTTREEAEFLLGEHVDLLYDYFAFKMEWIAGEREEKRLHITEIPSLVHHYVPQLEKLPFLVASLILDVEYDDEQKCFQSICRAIAELFTLHSQFITAEKKVSAFCGTHWKPLIKQVLMPLVKRKFIPPEHFKNADIFVQLADSHDLYKVFERCGS</sequence>
<dbReference type="InterPro" id="IPR002099">
    <property type="entry name" value="MutL/Mlh/PMS"/>
</dbReference>
<dbReference type="Pfam" id="PF01119">
    <property type="entry name" value="DNA_mis_repair"/>
    <property type="match status" value="1"/>
</dbReference>
<dbReference type="CDD" id="cd16926">
    <property type="entry name" value="HATPase_MutL-MLH-PMS-like"/>
    <property type="match status" value="1"/>
</dbReference>
<evidence type="ECO:0000259" key="7">
    <source>
        <dbReference type="SMART" id="SM01340"/>
    </source>
</evidence>
<gene>
    <name evidence="8" type="primary">Cni-mlh-1</name>
    <name evidence="8" type="synonym">Cnig_chr_III.g11849</name>
    <name evidence="8" type="ORF">B9Z55_011849</name>
</gene>
<evidence type="ECO:0000256" key="3">
    <source>
        <dbReference type="ARBA" id="ARBA00022763"/>
    </source>
</evidence>
<keyword evidence="9" id="KW-1185">Reference proteome</keyword>
<dbReference type="InterPro" id="IPR036890">
    <property type="entry name" value="HATPase_C_sf"/>
</dbReference>
<dbReference type="OrthoDB" id="10263226at2759"/>
<dbReference type="InterPro" id="IPR032189">
    <property type="entry name" value="Mlh1_C"/>
</dbReference>
<keyword evidence="3" id="KW-0227">DNA damage</keyword>
<dbReference type="GO" id="GO:0005524">
    <property type="term" value="F:ATP binding"/>
    <property type="evidence" value="ECO:0007669"/>
    <property type="project" value="InterPro"/>
</dbReference>
<feature type="compositionally biased region" description="Basic and acidic residues" evidence="6">
    <location>
        <begin position="439"/>
        <end position="449"/>
    </location>
</feature>
<reference evidence="9" key="1">
    <citation type="submission" date="2017-10" db="EMBL/GenBank/DDBJ databases">
        <title>Rapid genome shrinkage in a self-fertile nematode reveals novel sperm competition proteins.</title>
        <authorList>
            <person name="Yin D."/>
            <person name="Schwarz E.M."/>
            <person name="Thomas C.G."/>
            <person name="Felde R.L."/>
            <person name="Korf I.F."/>
            <person name="Cutter A.D."/>
            <person name="Schartner C.M."/>
            <person name="Ralston E.J."/>
            <person name="Meyer B.J."/>
            <person name="Haag E.S."/>
        </authorList>
    </citation>
    <scope>NUCLEOTIDE SEQUENCE [LARGE SCALE GENOMIC DNA]</scope>
    <source>
        <strain evidence="9">JU1422</strain>
    </source>
</reference>
<feature type="domain" description="DNA mismatch repair protein S5" evidence="7">
    <location>
        <begin position="246"/>
        <end position="373"/>
    </location>
</feature>
<dbReference type="GO" id="GO:0030983">
    <property type="term" value="F:mismatched DNA binding"/>
    <property type="evidence" value="ECO:0007669"/>
    <property type="project" value="InterPro"/>
</dbReference>
<comment type="caution">
    <text evidence="8">The sequence shown here is derived from an EMBL/GenBank/DDBJ whole genome shotgun (WGS) entry which is preliminary data.</text>
</comment>
<feature type="region of interest" description="Disordered" evidence="6">
    <location>
        <begin position="419"/>
        <end position="449"/>
    </location>
</feature>
<dbReference type="Pfam" id="PF13589">
    <property type="entry name" value="HATPase_c_3"/>
    <property type="match status" value="1"/>
</dbReference>
<evidence type="ECO:0000256" key="4">
    <source>
        <dbReference type="ARBA" id="ARBA00023204"/>
    </source>
</evidence>
<dbReference type="InterPro" id="IPR038973">
    <property type="entry name" value="MutL/Mlh/Pms-like"/>
</dbReference>
<comment type="similarity">
    <text evidence="2">Belongs to the DNA mismatch repair MutL/HexB family.</text>
</comment>
<evidence type="ECO:0000313" key="8">
    <source>
        <dbReference type="EMBL" id="PIC40547.1"/>
    </source>
</evidence>
<feature type="compositionally biased region" description="Polar residues" evidence="6">
    <location>
        <begin position="419"/>
        <end position="438"/>
    </location>
</feature>
<dbReference type="SUPFAM" id="SSF55874">
    <property type="entry name" value="ATPase domain of HSP90 chaperone/DNA topoisomerase II/histidine kinase"/>
    <property type="match status" value="1"/>
</dbReference>
<dbReference type="NCBIfam" id="TIGR00585">
    <property type="entry name" value="mutl"/>
    <property type="match status" value="1"/>
</dbReference>
<dbReference type="Proteomes" id="UP000230233">
    <property type="component" value="Chromosome III"/>
</dbReference>
<dbReference type="GO" id="GO:0140664">
    <property type="term" value="F:ATP-dependent DNA damage sensor activity"/>
    <property type="evidence" value="ECO:0007669"/>
    <property type="project" value="InterPro"/>
</dbReference>
<dbReference type="PROSITE" id="PS00058">
    <property type="entry name" value="DNA_MISMATCH_REPAIR_1"/>
    <property type="match status" value="1"/>
</dbReference>
<dbReference type="CDD" id="cd00782">
    <property type="entry name" value="MutL_Trans"/>
    <property type="match status" value="1"/>
</dbReference>
<evidence type="ECO:0000256" key="1">
    <source>
        <dbReference type="ARBA" id="ARBA00004123"/>
    </source>
</evidence>